<dbReference type="EMBL" id="HBGW01066780">
    <property type="protein sequence ID" value="CAD9615290.1"/>
    <property type="molecule type" value="Transcribed_RNA"/>
</dbReference>
<comment type="similarity">
    <text evidence="1">Belongs to the MEMO1 family.</text>
</comment>
<evidence type="ECO:0000256" key="1">
    <source>
        <dbReference type="ARBA" id="ARBA00006315"/>
    </source>
</evidence>
<dbReference type="Gene3D" id="3.40.830.10">
    <property type="entry name" value="LigB-like"/>
    <property type="match status" value="1"/>
</dbReference>
<dbReference type="InterPro" id="IPR036071">
    <property type="entry name" value="AMMECR1_dom_sf"/>
</dbReference>
<dbReference type="Pfam" id="PF01875">
    <property type="entry name" value="Memo"/>
    <property type="match status" value="1"/>
</dbReference>
<feature type="compositionally biased region" description="Acidic residues" evidence="2">
    <location>
        <begin position="118"/>
        <end position="139"/>
    </location>
</feature>
<dbReference type="AlphaFoldDB" id="A0A7S2PRJ9"/>
<organism evidence="3">
    <name type="scientific">Zooxanthella nutricula</name>
    <dbReference type="NCBI Taxonomy" id="1333877"/>
    <lineage>
        <taxon>Eukaryota</taxon>
        <taxon>Sar</taxon>
        <taxon>Alveolata</taxon>
        <taxon>Dinophyceae</taxon>
        <taxon>Peridiniales</taxon>
        <taxon>Peridiniales incertae sedis</taxon>
        <taxon>Zooxanthella</taxon>
    </lineage>
</organism>
<protein>
    <submittedName>
        <fullName evidence="3">Uncharacterized protein</fullName>
    </submittedName>
</protein>
<evidence type="ECO:0000256" key="2">
    <source>
        <dbReference type="SAM" id="MobiDB-lite"/>
    </source>
</evidence>
<dbReference type="SUPFAM" id="SSF143447">
    <property type="entry name" value="AMMECR1-like"/>
    <property type="match status" value="1"/>
</dbReference>
<dbReference type="InterPro" id="IPR002737">
    <property type="entry name" value="MEMO1_fam"/>
</dbReference>
<feature type="region of interest" description="Disordered" evidence="2">
    <location>
        <begin position="114"/>
        <end position="140"/>
    </location>
</feature>
<name>A0A7S2PRJ9_9DINO</name>
<dbReference type="PANTHER" id="PTHR11060:SF0">
    <property type="entry name" value="PROTEIN MEMO1"/>
    <property type="match status" value="1"/>
</dbReference>
<proteinExistence type="inferred from homology"/>
<sequence length="441" mass="48338">MNLATGGGATLLQQLLDCCRSSAQDKRFGSPGNGTAKSLTAQVSLLRDFEDISSDRENFTLGTHGLLYCLPIEGGPPAYRLYLPEVALKVAGGRTTKRGTQLVLQALADWKGGRDIAEESTDEEDEEDSEESYEDDDEASFPSNSVLYRFEAVSSGCPVANLPTMKTRNISREHLQQALVAQNRVADAIADGPRRGAQFAELTSVTVAGSATEKKEAGRESVRAFIVPTTGAYTGAQVSFVEGLDEARPEGLKQVRRIFVLASVWDCFIDGCGLPERRCAWYNRFPLDLVVLERLRGSRAFCELTVEQDMRERAIEVLLPIVGQCLDEGQEFTLVPVLVGGVMRDKASRYAELLAPYLADPANLFVVAGDMNDFSPSLNGFRVNGNGNRTGRVGVQRWLQEVPALMGVRGRVRPLCDAMELFLEVATQSAEREQLSLVRCW</sequence>
<reference evidence="3" key="1">
    <citation type="submission" date="2021-01" db="EMBL/GenBank/DDBJ databases">
        <authorList>
            <person name="Corre E."/>
            <person name="Pelletier E."/>
            <person name="Niang G."/>
            <person name="Scheremetjew M."/>
            <person name="Finn R."/>
            <person name="Kale V."/>
            <person name="Holt S."/>
            <person name="Cochrane G."/>
            <person name="Meng A."/>
            <person name="Brown T."/>
            <person name="Cohen L."/>
        </authorList>
    </citation>
    <scope>NUCLEOTIDE SEQUENCE</scope>
    <source>
        <strain evidence="3">RCC3387</strain>
    </source>
</reference>
<gene>
    <name evidence="3" type="ORF">BRAN1462_LOCUS42586</name>
</gene>
<dbReference type="PANTHER" id="PTHR11060">
    <property type="entry name" value="PROTEIN MEMO1"/>
    <property type="match status" value="1"/>
</dbReference>
<accession>A0A7S2PRJ9</accession>
<dbReference type="NCBIfam" id="TIGR04336">
    <property type="entry name" value="AmmeMemoSam_B"/>
    <property type="match status" value="1"/>
</dbReference>
<evidence type="ECO:0000313" key="3">
    <source>
        <dbReference type="EMBL" id="CAD9615290.1"/>
    </source>
</evidence>